<accession>A0A3L6S675</accession>
<organism evidence="2 3">
    <name type="scientific">Panicum miliaceum</name>
    <name type="common">Proso millet</name>
    <name type="synonym">Broomcorn millet</name>
    <dbReference type="NCBI Taxonomy" id="4540"/>
    <lineage>
        <taxon>Eukaryota</taxon>
        <taxon>Viridiplantae</taxon>
        <taxon>Streptophyta</taxon>
        <taxon>Embryophyta</taxon>
        <taxon>Tracheophyta</taxon>
        <taxon>Spermatophyta</taxon>
        <taxon>Magnoliopsida</taxon>
        <taxon>Liliopsida</taxon>
        <taxon>Poales</taxon>
        <taxon>Poaceae</taxon>
        <taxon>PACMAD clade</taxon>
        <taxon>Panicoideae</taxon>
        <taxon>Panicodae</taxon>
        <taxon>Paniceae</taxon>
        <taxon>Panicinae</taxon>
        <taxon>Panicum</taxon>
        <taxon>Panicum sect. Panicum</taxon>
    </lineage>
</organism>
<dbReference type="OrthoDB" id="694177at2759"/>
<dbReference type="Pfam" id="PF13966">
    <property type="entry name" value="zf-RVT"/>
    <property type="match status" value="1"/>
</dbReference>
<feature type="domain" description="Reverse transcriptase zinc-binding" evidence="1">
    <location>
        <begin position="64"/>
        <end position="147"/>
    </location>
</feature>
<comment type="caution">
    <text evidence="2">The sequence shown here is derived from an EMBL/GenBank/DDBJ whole genome shotgun (WGS) entry which is preliminary data.</text>
</comment>
<sequence>MLGDQIGIRLSEVWDGVSVKLTFRRTFSESMMQRWYELEDVVKSVSFSDEGDALVWQYESKGVYSTQSLYAVINFKGVQPVYIPSVWKVIVPPRIQIFLWLMSNNKLLTVDNLAKRGIVKPEECQFCCEKETIHHVFFDCVVAKKIWSYVENFSNVNVLDMARHKVGRKKNLEADANLAANFLRRDGWRYQPLVQLHGGGPQDPNGDRLFVKKIKMGTVNWNA</sequence>
<protein>
    <recommendedName>
        <fullName evidence="1">Reverse transcriptase zinc-binding domain-containing protein</fullName>
    </recommendedName>
</protein>
<evidence type="ECO:0000259" key="1">
    <source>
        <dbReference type="Pfam" id="PF13966"/>
    </source>
</evidence>
<dbReference type="Proteomes" id="UP000275267">
    <property type="component" value="Unassembled WGS sequence"/>
</dbReference>
<evidence type="ECO:0000313" key="3">
    <source>
        <dbReference type="Proteomes" id="UP000275267"/>
    </source>
</evidence>
<dbReference type="AlphaFoldDB" id="A0A3L6S675"/>
<gene>
    <name evidence="2" type="ORF">C2845_PM02G11290</name>
</gene>
<dbReference type="EMBL" id="PQIB02000005">
    <property type="protein sequence ID" value="RLN15582.1"/>
    <property type="molecule type" value="Genomic_DNA"/>
</dbReference>
<proteinExistence type="predicted"/>
<evidence type="ECO:0000313" key="2">
    <source>
        <dbReference type="EMBL" id="RLN15582.1"/>
    </source>
</evidence>
<dbReference type="STRING" id="4540.A0A3L6S675"/>
<reference evidence="3" key="1">
    <citation type="journal article" date="2019" name="Nat. Commun.">
        <title>The genome of broomcorn millet.</title>
        <authorList>
            <person name="Zou C."/>
            <person name="Miki D."/>
            <person name="Li D."/>
            <person name="Tang Q."/>
            <person name="Xiao L."/>
            <person name="Rajput S."/>
            <person name="Deng P."/>
            <person name="Jia W."/>
            <person name="Huang R."/>
            <person name="Zhang M."/>
            <person name="Sun Y."/>
            <person name="Hu J."/>
            <person name="Fu X."/>
            <person name="Schnable P.S."/>
            <person name="Li F."/>
            <person name="Zhang H."/>
            <person name="Feng B."/>
            <person name="Zhu X."/>
            <person name="Liu R."/>
            <person name="Schnable J.C."/>
            <person name="Zhu J.-K."/>
            <person name="Zhang H."/>
        </authorList>
    </citation>
    <scope>NUCLEOTIDE SEQUENCE [LARGE SCALE GENOMIC DNA]</scope>
</reference>
<dbReference type="InterPro" id="IPR026960">
    <property type="entry name" value="RVT-Znf"/>
</dbReference>
<keyword evidence="3" id="KW-1185">Reference proteome</keyword>
<name>A0A3L6S675_PANMI</name>